<evidence type="ECO:0000313" key="3">
    <source>
        <dbReference type="EMBL" id="RBP99737.1"/>
    </source>
</evidence>
<proteinExistence type="predicted"/>
<feature type="domain" description="N-acetyltransferase" evidence="2">
    <location>
        <begin position="52"/>
        <end position="203"/>
    </location>
</feature>
<dbReference type="PROSITE" id="PS51186">
    <property type="entry name" value="GNAT"/>
    <property type="match status" value="1"/>
</dbReference>
<gene>
    <name evidence="3" type="ORF">CRD59_01440</name>
</gene>
<protein>
    <recommendedName>
        <fullName evidence="2">N-acetyltransferase domain-containing protein</fullName>
    </recommendedName>
</protein>
<evidence type="ECO:0000256" key="1">
    <source>
        <dbReference type="SAM" id="MobiDB-lite"/>
    </source>
</evidence>
<name>A0A366KEB8_9BIFI</name>
<comment type="caution">
    <text evidence="3">The sequence shown here is derived from an EMBL/GenBank/DDBJ whole genome shotgun (WGS) entry which is preliminary data.</text>
</comment>
<dbReference type="Pfam" id="PF13673">
    <property type="entry name" value="Acetyltransf_10"/>
    <property type="match status" value="1"/>
</dbReference>
<dbReference type="Gene3D" id="3.40.630.30">
    <property type="match status" value="1"/>
</dbReference>
<evidence type="ECO:0000313" key="4">
    <source>
        <dbReference type="Proteomes" id="UP000252345"/>
    </source>
</evidence>
<evidence type="ECO:0000259" key="2">
    <source>
        <dbReference type="PROSITE" id="PS51186"/>
    </source>
</evidence>
<organism evidence="3 4">
    <name type="scientific">Bifidobacterium xylocopae</name>
    <dbReference type="NCBI Taxonomy" id="2493119"/>
    <lineage>
        <taxon>Bacteria</taxon>
        <taxon>Bacillati</taxon>
        <taxon>Actinomycetota</taxon>
        <taxon>Actinomycetes</taxon>
        <taxon>Bifidobacteriales</taxon>
        <taxon>Bifidobacteriaceae</taxon>
        <taxon>Bifidobacterium</taxon>
    </lineage>
</organism>
<dbReference type="Proteomes" id="UP000252345">
    <property type="component" value="Unassembled WGS sequence"/>
</dbReference>
<dbReference type="InterPro" id="IPR016181">
    <property type="entry name" value="Acyl_CoA_acyltransferase"/>
</dbReference>
<dbReference type="CDD" id="cd04301">
    <property type="entry name" value="NAT_SF"/>
    <property type="match status" value="1"/>
</dbReference>
<keyword evidence="4" id="KW-1185">Reference proteome</keyword>
<dbReference type="EMBL" id="PDCH01000002">
    <property type="protein sequence ID" value="RBP99737.1"/>
    <property type="molecule type" value="Genomic_DNA"/>
</dbReference>
<dbReference type="InterPro" id="IPR000182">
    <property type="entry name" value="GNAT_dom"/>
</dbReference>
<dbReference type="AlphaFoldDB" id="A0A366KEB8"/>
<feature type="region of interest" description="Disordered" evidence="1">
    <location>
        <begin position="1"/>
        <end position="45"/>
    </location>
</feature>
<dbReference type="GO" id="GO:0016747">
    <property type="term" value="F:acyltransferase activity, transferring groups other than amino-acyl groups"/>
    <property type="evidence" value="ECO:0007669"/>
    <property type="project" value="InterPro"/>
</dbReference>
<accession>A0A366KEB8</accession>
<reference evidence="3 4" key="1">
    <citation type="submission" date="2017-10" db="EMBL/GenBank/DDBJ databases">
        <title>Bifidobacterium xylocopum sp. nov. and Bifidobacterium aemilianum sp. nov., from the carpenter bee (Xylocopa violacea) digestive tract.</title>
        <authorList>
            <person name="Alberoni D."/>
            <person name="Baffoni L."/>
            <person name="Di Gioia D."/>
            <person name="Gaggia F."/>
            <person name="Biavati B."/>
        </authorList>
    </citation>
    <scope>NUCLEOTIDE SEQUENCE [LARGE SCALE GENOMIC DNA]</scope>
    <source>
        <strain evidence="3 4">XV2</strain>
    </source>
</reference>
<sequence length="208" mass="22824">MCAPSSVGAFPHQPSLGARPVHCPPDRGPIRISGSSWPDERAPYEGRREGSMRFTTYDHLPDQTRRVRERVFVDEQGFHDEFDDIDQLSWHLLAFAGTDEAIAASRFFPSGPVGEPLSQGRTGPAGTYTIGRVAVERAWRGHHVGAAVLRATEEAIVRLGGHRAILHAQEQAEGFYRKQGYEVCGERGLDEGCPHVWMGKDLPAVAAG</sequence>
<dbReference type="SUPFAM" id="SSF55729">
    <property type="entry name" value="Acyl-CoA N-acyltransferases (Nat)"/>
    <property type="match status" value="1"/>
</dbReference>